<name>A0A1I7L1X8_9BACL</name>
<dbReference type="SUPFAM" id="SSF52540">
    <property type="entry name" value="P-loop containing nucleoside triphosphate hydrolases"/>
    <property type="match status" value="1"/>
</dbReference>
<evidence type="ECO:0000313" key="4">
    <source>
        <dbReference type="Proteomes" id="UP000183508"/>
    </source>
</evidence>
<keyword evidence="4" id="KW-1185">Reference proteome</keyword>
<comment type="similarity">
    <text evidence="1">Belongs to the GSP E family.</text>
</comment>
<evidence type="ECO:0000259" key="2">
    <source>
        <dbReference type="Pfam" id="PF00437"/>
    </source>
</evidence>
<dbReference type="PANTHER" id="PTHR30486">
    <property type="entry name" value="TWITCHING MOTILITY PROTEIN PILT"/>
    <property type="match status" value="1"/>
</dbReference>
<dbReference type="InterPro" id="IPR050921">
    <property type="entry name" value="T4SS_GSP_E_ATPase"/>
</dbReference>
<dbReference type="GO" id="GO:0016887">
    <property type="term" value="F:ATP hydrolysis activity"/>
    <property type="evidence" value="ECO:0007669"/>
    <property type="project" value="InterPro"/>
</dbReference>
<sequence length="479" mass="54986">MTTNKTIVDLTHAPDNFDAHAYVFEQQSTIRTYRSDHGFTKAVAALNEFLDKLFEQHGDSYRERQHQAIIGDPAARSFFRDRIQDFLRQHPEFRTVTYPNYYLDLTDALFQTCLGFGPMSVWFRQPTEAAQVNGTAILFHKGGRKVRQPFSFDSLDQVYRLIRSITLRDSLSHVSSVDTSAEVEMLDGTRVSIMVPPTVQEPIITFRQYTFKEFTFEHEAETGTIPTESVPWFNALARLMLNTIITGPVRTGKSTLLKVFYAAREPDLTVITLERDSFEIRLKQDFPERAAHVIAIRTTLEEMRTLFPSLLRMDAHYIIVPEVRSGELEMLLLSAERGGGYLGTYHSPHILDIPAEFATLSLNDYPTRSYYAEYVRAAKTLDVVVSMTELDNGRKVVTGVYGFDFNSETGELTMIPWMEYDKSNGQWAFLDRLTPAIEQRMKRNDPLAYRDFKTELTRLAHTYPSSASVTRKSLAREER</sequence>
<dbReference type="InterPro" id="IPR001482">
    <property type="entry name" value="T2SS/T4SS_dom"/>
</dbReference>
<organism evidence="3 4">
    <name type="scientific">Alicyclobacillus macrosporangiidus</name>
    <dbReference type="NCBI Taxonomy" id="392015"/>
    <lineage>
        <taxon>Bacteria</taxon>
        <taxon>Bacillati</taxon>
        <taxon>Bacillota</taxon>
        <taxon>Bacilli</taxon>
        <taxon>Bacillales</taxon>
        <taxon>Alicyclobacillaceae</taxon>
        <taxon>Alicyclobacillus</taxon>
    </lineage>
</organism>
<accession>A0A1I7L1X8</accession>
<dbReference type="STRING" id="392015.SAMN05421543_12317"/>
<dbReference type="Gene3D" id="3.30.450.380">
    <property type="match status" value="1"/>
</dbReference>
<dbReference type="InterPro" id="IPR027417">
    <property type="entry name" value="P-loop_NTPase"/>
</dbReference>
<dbReference type="PANTHER" id="PTHR30486:SF6">
    <property type="entry name" value="TYPE IV PILUS RETRACTATION ATPASE PILT"/>
    <property type="match status" value="1"/>
</dbReference>
<gene>
    <name evidence="3" type="ORF">SAMN05421543_12317</name>
</gene>
<reference evidence="4" key="1">
    <citation type="submission" date="2016-10" db="EMBL/GenBank/DDBJ databases">
        <authorList>
            <person name="Varghese N."/>
        </authorList>
    </citation>
    <scope>NUCLEOTIDE SEQUENCE [LARGE SCALE GENOMIC DNA]</scope>
    <source>
        <strain evidence="4">DSM 17980</strain>
    </source>
</reference>
<dbReference type="OrthoDB" id="1776707at2"/>
<dbReference type="AlphaFoldDB" id="A0A1I7L1X8"/>
<dbReference type="RefSeq" id="WP_139234755.1">
    <property type="nucleotide sequence ID" value="NZ_FPBV01000023.1"/>
</dbReference>
<dbReference type="Pfam" id="PF00437">
    <property type="entry name" value="T2SSE"/>
    <property type="match status" value="1"/>
</dbReference>
<dbReference type="Proteomes" id="UP000183508">
    <property type="component" value="Unassembled WGS sequence"/>
</dbReference>
<dbReference type="EMBL" id="FPBV01000023">
    <property type="protein sequence ID" value="SFV03677.1"/>
    <property type="molecule type" value="Genomic_DNA"/>
</dbReference>
<evidence type="ECO:0000313" key="3">
    <source>
        <dbReference type="EMBL" id="SFV03677.1"/>
    </source>
</evidence>
<feature type="domain" description="Bacterial type II secretion system protein E" evidence="2">
    <location>
        <begin position="190"/>
        <end position="376"/>
    </location>
</feature>
<dbReference type="Gene3D" id="3.40.50.300">
    <property type="entry name" value="P-loop containing nucleotide triphosphate hydrolases"/>
    <property type="match status" value="1"/>
</dbReference>
<protein>
    <submittedName>
        <fullName evidence="3">Pilus assembly protein CpaF</fullName>
    </submittedName>
</protein>
<evidence type="ECO:0000256" key="1">
    <source>
        <dbReference type="ARBA" id="ARBA00006611"/>
    </source>
</evidence>
<proteinExistence type="inferred from homology"/>